<protein>
    <submittedName>
        <fullName evidence="2">Uncharacterized protein</fullName>
    </submittedName>
</protein>
<feature type="compositionally biased region" description="Polar residues" evidence="1">
    <location>
        <begin position="19"/>
        <end position="39"/>
    </location>
</feature>
<feature type="compositionally biased region" description="Basic and acidic residues" evidence="1">
    <location>
        <begin position="40"/>
        <end position="50"/>
    </location>
</feature>
<dbReference type="Proteomes" id="UP001054252">
    <property type="component" value="Unassembled WGS sequence"/>
</dbReference>
<proteinExistence type="predicted"/>
<evidence type="ECO:0000256" key="1">
    <source>
        <dbReference type="SAM" id="MobiDB-lite"/>
    </source>
</evidence>
<reference evidence="2 3" key="1">
    <citation type="journal article" date="2021" name="Commun. Biol.">
        <title>The genome of Shorea leprosula (Dipterocarpaceae) highlights the ecological relevance of drought in aseasonal tropical rainforests.</title>
        <authorList>
            <person name="Ng K.K.S."/>
            <person name="Kobayashi M.J."/>
            <person name="Fawcett J.A."/>
            <person name="Hatakeyama M."/>
            <person name="Paape T."/>
            <person name="Ng C.H."/>
            <person name="Ang C.C."/>
            <person name="Tnah L.H."/>
            <person name="Lee C.T."/>
            <person name="Nishiyama T."/>
            <person name="Sese J."/>
            <person name="O'Brien M.J."/>
            <person name="Copetti D."/>
            <person name="Mohd Noor M.I."/>
            <person name="Ong R.C."/>
            <person name="Putra M."/>
            <person name="Sireger I.Z."/>
            <person name="Indrioko S."/>
            <person name="Kosugi Y."/>
            <person name="Izuno A."/>
            <person name="Isagi Y."/>
            <person name="Lee S.L."/>
            <person name="Shimizu K.K."/>
        </authorList>
    </citation>
    <scope>NUCLEOTIDE SEQUENCE [LARGE SCALE GENOMIC DNA]</scope>
    <source>
        <strain evidence="2">214</strain>
    </source>
</reference>
<evidence type="ECO:0000313" key="3">
    <source>
        <dbReference type="Proteomes" id="UP001054252"/>
    </source>
</evidence>
<accession>A0AAV5MQP1</accession>
<feature type="region of interest" description="Disordered" evidence="1">
    <location>
        <begin position="1"/>
        <end position="64"/>
    </location>
</feature>
<comment type="caution">
    <text evidence="2">The sequence shown here is derived from an EMBL/GenBank/DDBJ whole genome shotgun (WGS) entry which is preliminary data.</text>
</comment>
<dbReference type="AlphaFoldDB" id="A0AAV5MQP1"/>
<keyword evidence="3" id="KW-1185">Reference proteome</keyword>
<gene>
    <name evidence="2" type="ORF">SLEP1_g58869</name>
</gene>
<dbReference type="EMBL" id="BPVZ01000653">
    <property type="protein sequence ID" value="GKV52281.1"/>
    <property type="molecule type" value="Genomic_DNA"/>
</dbReference>
<sequence>MTSGGNSVRAATRDKTRCRAQSQLCTEPTTPRLQSSGQPHETRQGAELRANHTSAAELRANRTSALRRGCMTATIGTPSSDHSSVPEHPFSRNLLRQNAPRAFNAVAPLRHVTPT</sequence>
<organism evidence="2 3">
    <name type="scientific">Rubroshorea leprosula</name>
    <dbReference type="NCBI Taxonomy" id="152421"/>
    <lineage>
        <taxon>Eukaryota</taxon>
        <taxon>Viridiplantae</taxon>
        <taxon>Streptophyta</taxon>
        <taxon>Embryophyta</taxon>
        <taxon>Tracheophyta</taxon>
        <taxon>Spermatophyta</taxon>
        <taxon>Magnoliopsida</taxon>
        <taxon>eudicotyledons</taxon>
        <taxon>Gunneridae</taxon>
        <taxon>Pentapetalae</taxon>
        <taxon>rosids</taxon>
        <taxon>malvids</taxon>
        <taxon>Malvales</taxon>
        <taxon>Dipterocarpaceae</taxon>
        <taxon>Rubroshorea</taxon>
    </lineage>
</organism>
<name>A0AAV5MQP1_9ROSI</name>
<evidence type="ECO:0000313" key="2">
    <source>
        <dbReference type="EMBL" id="GKV52281.1"/>
    </source>
</evidence>